<accession>A0A165HNF2</accession>
<dbReference type="EMBL" id="KV407457">
    <property type="protein sequence ID" value="KZF23772.1"/>
    <property type="molecule type" value="Genomic_DNA"/>
</dbReference>
<keyword evidence="2" id="KW-1185">Reference proteome</keyword>
<dbReference type="AlphaFoldDB" id="A0A165HNF2"/>
<reference evidence="1 2" key="1">
    <citation type="journal article" date="2016" name="Fungal Biol.">
        <title>The genome of Xylona heveae provides a window into fungal endophytism.</title>
        <authorList>
            <person name="Gazis R."/>
            <person name="Kuo A."/>
            <person name="Riley R."/>
            <person name="LaButti K."/>
            <person name="Lipzen A."/>
            <person name="Lin J."/>
            <person name="Amirebrahimi M."/>
            <person name="Hesse C.N."/>
            <person name="Spatafora J.W."/>
            <person name="Henrissat B."/>
            <person name="Hainaut M."/>
            <person name="Grigoriev I.V."/>
            <person name="Hibbett D.S."/>
        </authorList>
    </citation>
    <scope>NUCLEOTIDE SEQUENCE [LARGE SCALE GENOMIC DNA]</scope>
    <source>
        <strain evidence="1 2">TC161</strain>
    </source>
</reference>
<dbReference type="InParanoid" id="A0A165HNF2"/>
<organism evidence="1 2">
    <name type="scientific">Xylona heveae (strain CBS 132557 / TC161)</name>
    <dbReference type="NCBI Taxonomy" id="1328760"/>
    <lineage>
        <taxon>Eukaryota</taxon>
        <taxon>Fungi</taxon>
        <taxon>Dikarya</taxon>
        <taxon>Ascomycota</taxon>
        <taxon>Pezizomycotina</taxon>
        <taxon>Xylonomycetes</taxon>
        <taxon>Xylonales</taxon>
        <taxon>Xylonaceae</taxon>
        <taxon>Xylona</taxon>
    </lineage>
</organism>
<sequence length="79" mass="8839">MITYWFFLTLIFFFFLLLLFVPFLPGLLTAESRLQSKGSSGLKLGDCPAMVLSPQNRCSEALGVVRAALELPWQVAKKT</sequence>
<dbReference type="GeneID" id="28894164"/>
<name>A0A165HNF2_XYLHT</name>
<protein>
    <submittedName>
        <fullName evidence="1">Uncharacterized protein</fullName>
    </submittedName>
</protein>
<evidence type="ECO:0000313" key="1">
    <source>
        <dbReference type="EMBL" id="KZF23772.1"/>
    </source>
</evidence>
<proteinExistence type="predicted"/>
<gene>
    <name evidence="1" type="ORF">L228DRAFT_123747</name>
</gene>
<dbReference type="Proteomes" id="UP000076632">
    <property type="component" value="Unassembled WGS sequence"/>
</dbReference>
<evidence type="ECO:0000313" key="2">
    <source>
        <dbReference type="Proteomes" id="UP000076632"/>
    </source>
</evidence>
<dbReference type="RefSeq" id="XP_018189327.1">
    <property type="nucleotide sequence ID" value="XM_018329027.1"/>
</dbReference>